<evidence type="ECO:0000313" key="3">
    <source>
        <dbReference type="Proteomes" id="UP000252519"/>
    </source>
</evidence>
<accession>A0A368HAE0</accession>
<dbReference type="Proteomes" id="UP000252519">
    <property type="component" value="Unassembled WGS sequence"/>
</dbReference>
<comment type="caution">
    <text evidence="2">The sequence shown here is derived from an EMBL/GenBank/DDBJ whole genome shotgun (WGS) entry which is preliminary data.</text>
</comment>
<dbReference type="EMBL" id="JOJR01000001">
    <property type="protein sequence ID" value="RCN53571.1"/>
    <property type="molecule type" value="Genomic_DNA"/>
</dbReference>
<name>A0A368HAE0_ANCCA</name>
<feature type="transmembrane region" description="Helical" evidence="1">
    <location>
        <begin position="47"/>
        <end position="68"/>
    </location>
</feature>
<dbReference type="InterPro" id="IPR033579">
    <property type="entry name" value="TMEM128"/>
</dbReference>
<feature type="transmembrane region" description="Helical" evidence="1">
    <location>
        <begin position="74"/>
        <end position="95"/>
    </location>
</feature>
<dbReference type="Pfam" id="PF20479">
    <property type="entry name" value="TMEM128"/>
    <property type="match status" value="1"/>
</dbReference>
<gene>
    <name evidence="2" type="ORF">ANCCAN_00065</name>
</gene>
<dbReference type="OrthoDB" id="5834868at2759"/>
<keyword evidence="1" id="KW-0812">Transmembrane</keyword>
<feature type="transmembrane region" description="Helical" evidence="1">
    <location>
        <begin position="107"/>
        <end position="124"/>
    </location>
</feature>
<keyword evidence="1" id="KW-1133">Transmembrane helix</keyword>
<evidence type="ECO:0000256" key="1">
    <source>
        <dbReference type="SAM" id="Phobius"/>
    </source>
</evidence>
<dbReference type="AlphaFoldDB" id="A0A368HAE0"/>
<proteinExistence type="predicted"/>
<reference evidence="2 3" key="1">
    <citation type="submission" date="2014-10" db="EMBL/GenBank/DDBJ databases">
        <title>Draft genome of the hookworm Ancylostoma caninum.</title>
        <authorList>
            <person name="Mitreva M."/>
        </authorList>
    </citation>
    <scope>NUCLEOTIDE SEQUENCE [LARGE SCALE GENOMIC DNA]</scope>
    <source>
        <strain evidence="2 3">Baltimore</strain>
    </source>
</reference>
<organism evidence="2 3">
    <name type="scientific">Ancylostoma caninum</name>
    <name type="common">Dog hookworm</name>
    <dbReference type="NCBI Taxonomy" id="29170"/>
    <lineage>
        <taxon>Eukaryota</taxon>
        <taxon>Metazoa</taxon>
        <taxon>Ecdysozoa</taxon>
        <taxon>Nematoda</taxon>
        <taxon>Chromadorea</taxon>
        <taxon>Rhabditida</taxon>
        <taxon>Rhabditina</taxon>
        <taxon>Rhabditomorpha</taxon>
        <taxon>Strongyloidea</taxon>
        <taxon>Ancylostomatidae</taxon>
        <taxon>Ancylostomatinae</taxon>
        <taxon>Ancylostoma</taxon>
    </lineage>
</organism>
<keyword evidence="3" id="KW-1185">Reference proteome</keyword>
<keyword evidence="1" id="KW-0472">Membrane</keyword>
<sequence>MGTVTVEFDVTSFPSFAWIDQTISRSAREQKNVEPLVKTCSATVDTILWAIVFALTIWFFRLPMSIWFSKKVDWTLAVLSIGCFSIFCSCGLWMYWKYRSIARWRLLNPYLFALAWVAFAAGIVRY</sequence>
<protein>
    <submittedName>
        <fullName evidence="2">Uncharacterized protein</fullName>
    </submittedName>
</protein>
<evidence type="ECO:0000313" key="2">
    <source>
        <dbReference type="EMBL" id="RCN53571.1"/>
    </source>
</evidence>